<feature type="domain" description="Glutamyl/glutaminyl-tRNA synthetase class Ib catalytic" evidence="6">
    <location>
        <begin position="35"/>
        <end position="248"/>
    </location>
</feature>
<dbReference type="Pfam" id="PF00749">
    <property type="entry name" value="tRNA-synt_1c"/>
    <property type="match status" value="1"/>
</dbReference>
<evidence type="ECO:0000256" key="5">
    <source>
        <dbReference type="RuleBase" id="RU363037"/>
    </source>
</evidence>
<evidence type="ECO:0000313" key="7">
    <source>
        <dbReference type="EMBL" id="QPC81256.1"/>
    </source>
</evidence>
<dbReference type="SUPFAM" id="SSF52374">
    <property type="entry name" value="Nucleotidylyl transferase"/>
    <property type="match status" value="1"/>
</dbReference>
<dbReference type="GO" id="GO:0006424">
    <property type="term" value="P:glutamyl-tRNA aminoacylation"/>
    <property type="evidence" value="ECO:0007669"/>
    <property type="project" value="TreeGrafter"/>
</dbReference>
<keyword evidence="5" id="KW-0648">Protein biosynthesis</keyword>
<dbReference type="GO" id="GO:0005829">
    <property type="term" value="C:cytosol"/>
    <property type="evidence" value="ECO:0007669"/>
    <property type="project" value="TreeGrafter"/>
</dbReference>
<evidence type="ECO:0000256" key="1">
    <source>
        <dbReference type="ARBA" id="ARBA00022598"/>
    </source>
</evidence>
<dbReference type="Proteomes" id="UP000594468">
    <property type="component" value="Chromosome"/>
</dbReference>
<organism evidence="7 8">
    <name type="scientific">Phototrophicus methaneseepsis</name>
    <dbReference type="NCBI Taxonomy" id="2710758"/>
    <lineage>
        <taxon>Bacteria</taxon>
        <taxon>Bacillati</taxon>
        <taxon>Chloroflexota</taxon>
        <taxon>Candidatus Thermofontia</taxon>
        <taxon>Phototrophicales</taxon>
        <taxon>Phototrophicaceae</taxon>
        <taxon>Phototrophicus</taxon>
    </lineage>
</organism>
<evidence type="ECO:0000256" key="3">
    <source>
        <dbReference type="ARBA" id="ARBA00022840"/>
    </source>
</evidence>
<evidence type="ECO:0000256" key="2">
    <source>
        <dbReference type="ARBA" id="ARBA00022741"/>
    </source>
</evidence>
<proteinExistence type="inferred from homology"/>
<dbReference type="InterPro" id="IPR049940">
    <property type="entry name" value="GluQ/Sye"/>
</dbReference>
<dbReference type="InterPro" id="IPR014729">
    <property type="entry name" value="Rossmann-like_a/b/a_fold"/>
</dbReference>
<keyword evidence="1 5" id="KW-0436">Ligase</keyword>
<keyword evidence="8" id="KW-1185">Reference proteome</keyword>
<keyword evidence="2 5" id="KW-0547">Nucleotide-binding</keyword>
<keyword evidence="3 5" id="KW-0067">ATP-binding</keyword>
<dbReference type="AlphaFoldDB" id="A0A7S8ID77"/>
<accession>A0A7S8ID77</accession>
<name>A0A7S8ID77_9CHLR</name>
<dbReference type="InterPro" id="IPR020058">
    <property type="entry name" value="Glu/Gln-tRNA-synth_Ib_cat-dom"/>
</dbReference>
<comment type="similarity">
    <text evidence="5">Belongs to the class-I aminoacyl-tRNA synthetase family.</text>
</comment>
<gene>
    <name evidence="7" type="ORF">G4Y79_16275</name>
</gene>
<reference evidence="7 8" key="1">
    <citation type="submission" date="2020-02" db="EMBL/GenBank/DDBJ databases">
        <authorList>
            <person name="Zheng R.K."/>
            <person name="Sun C.M."/>
        </authorList>
    </citation>
    <scope>NUCLEOTIDE SEQUENCE [LARGE SCALE GENOMIC DNA]</scope>
    <source>
        <strain evidence="8">rifampicinis</strain>
    </source>
</reference>
<sequence length="311" mass="35938">MLLNPFYMKWPKRQTCGEAVLVTLRAEPYLTLQDACKALVGKTLAKSTGGVLIVHLDDSDPDPLSSTLPTQIFNMLSWLNLEPDEHLDLGGYYPYARRERYDSYQEVIHYLIDEDKADYAFFTTDKAGNIVPDLADYDDDVVIEHLSSKQQYTARLRVKQNKRLTYTDPVWGEMQFESSEMDHLSLLTVEGMPMPYFANVVDNHFMQVTTHIRSESALETIAEELVLHDVLGWERPLWLHVPQFIDPEIHHVFEESTVDRLFEKGYHPKAIVEYLEQLLLKTPGRPNQGLVLDHDELRELSNRHYRGTATS</sequence>
<dbReference type="GO" id="GO:0004818">
    <property type="term" value="F:glutamate-tRNA ligase activity"/>
    <property type="evidence" value="ECO:0007669"/>
    <property type="project" value="TreeGrafter"/>
</dbReference>
<evidence type="ECO:0000313" key="8">
    <source>
        <dbReference type="Proteomes" id="UP000594468"/>
    </source>
</evidence>
<protein>
    <recommendedName>
        <fullName evidence="6">Glutamyl/glutaminyl-tRNA synthetase class Ib catalytic domain-containing protein</fullName>
    </recommendedName>
</protein>
<dbReference type="PANTHER" id="PTHR43311:SF2">
    <property type="entry name" value="GLUTAMATE--TRNA LIGASE, MITOCHONDRIAL-RELATED"/>
    <property type="match status" value="1"/>
</dbReference>
<dbReference type="KEGG" id="pmet:G4Y79_16275"/>
<keyword evidence="4 5" id="KW-0030">Aminoacyl-tRNA synthetase</keyword>
<evidence type="ECO:0000256" key="4">
    <source>
        <dbReference type="ARBA" id="ARBA00023146"/>
    </source>
</evidence>
<dbReference type="PANTHER" id="PTHR43311">
    <property type="entry name" value="GLUTAMATE--TRNA LIGASE"/>
    <property type="match status" value="1"/>
</dbReference>
<dbReference type="Gene3D" id="3.40.50.620">
    <property type="entry name" value="HUPs"/>
    <property type="match status" value="1"/>
</dbReference>
<evidence type="ECO:0000259" key="6">
    <source>
        <dbReference type="Pfam" id="PF00749"/>
    </source>
</evidence>
<dbReference type="GO" id="GO:0005524">
    <property type="term" value="F:ATP binding"/>
    <property type="evidence" value="ECO:0007669"/>
    <property type="project" value="UniProtKB-KW"/>
</dbReference>
<dbReference type="RefSeq" id="WP_195169329.1">
    <property type="nucleotide sequence ID" value="NZ_CP062983.1"/>
</dbReference>
<dbReference type="EMBL" id="CP062983">
    <property type="protein sequence ID" value="QPC81256.1"/>
    <property type="molecule type" value="Genomic_DNA"/>
</dbReference>